<accession>A0A917GRV8</accession>
<sequence>MTKVQDYNQRSLFALRTGERRGSTRVGLQRLLLLRGLVTLAGLIGTFVFHAFSPLALPFPAVAVLLLVITISLAIGAWRVRHASLITQNELILNLFLDVALIVFLLIFTGGASNPLISYLLVTLAVAATLLSTVWASLFALIAMAVYTTFLVIGMTTDVHSSHMMQSFQTHLVGMWVTFMVSALLITLFVGRMASAIRTREMTLASFRENEMRNEQLVAIGTLAAGTAHALGTPLSTMSVLLSDAEDLSTEDTQLLREQVKRCRRSLDQLTGYYHKSGEQNQQETIARMQSEIADYITNIHPKAPVEFNISNDCLEATVNHDLTIRHAIINIIENAIRAALKEVSVSFARDERQPEMLLIDIEDDGPGIPTQVMENMGDPFISTKQGNMGLGIFLANASIQRHNGTIEMYNKPGGGARTLIRVPLATSDSSATSPDSYQED</sequence>
<feature type="transmembrane region" description="Helical" evidence="7">
    <location>
        <begin position="168"/>
        <end position="190"/>
    </location>
</feature>
<dbReference type="PRINTS" id="PR00344">
    <property type="entry name" value="BCTRLSENSOR"/>
</dbReference>
<feature type="transmembrane region" description="Helical" evidence="7">
    <location>
        <begin position="91"/>
        <end position="110"/>
    </location>
</feature>
<feature type="transmembrane region" description="Helical" evidence="7">
    <location>
        <begin position="138"/>
        <end position="156"/>
    </location>
</feature>
<dbReference type="EMBL" id="BMIY01000004">
    <property type="protein sequence ID" value="GGG54767.1"/>
    <property type="molecule type" value="Genomic_DNA"/>
</dbReference>
<dbReference type="AlphaFoldDB" id="A0A917GRV8"/>
<evidence type="ECO:0000256" key="5">
    <source>
        <dbReference type="ARBA" id="ARBA00022777"/>
    </source>
</evidence>
<feature type="transmembrane region" description="Helical" evidence="7">
    <location>
        <begin position="58"/>
        <end position="79"/>
    </location>
</feature>
<protein>
    <recommendedName>
        <fullName evidence="2">histidine kinase</fullName>
        <ecNumber evidence="2">2.7.13.3</ecNumber>
    </recommendedName>
</protein>
<dbReference type="GO" id="GO:0005886">
    <property type="term" value="C:plasma membrane"/>
    <property type="evidence" value="ECO:0007669"/>
    <property type="project" value="TreeGrafter"/>
</dbReference>
<dbReference type="Gene3D" id="3.30.565.10">
    <property type="entry name" value="Histidine kinase-like ATPase, C-terminal domain"/>
    <property type="match status" value="1"/>
</dbReference>
<dbReference type="GO" id="GO:0000155">
    <property type="term" value="F:phosphorelay sensor kinase activity"/>
    <property type="evidence" value="ECO:0007669"/>
    <property type="project" value="TreeGrafter"/>
</dbReference>
<evidence type="ECO:0000313" key="10">
    <source>
        <dbReference type="Proteomes" id="UP000627715"/>
    </source>
</evidence>
<reference evidence="9" key="2">
    <citation type="submission" date="2020-09" db="EMBL/GenBank/DDBJ databases">
        <authorList>
            <person name="Sun Q."/>
            <person name="Zhou Y."/>
        </authorList>
    </citation>
    <scope>NUCLEOTIDE SEQUENCE</scope>
    <source>
        <strain evidence="9">CGMCC 1.15425</strain>
    </source>
</reference>
<organism evidence="9 10">
    <name type="scientific">Pseudohongiella nitratireducens</name>
    <dbReference type="NCBI Taxonomy" id="1768907"/>
    <lineage>
        <taxon>Bacteria</taxon>
        <taxon>Pseudomonadati</taxon>
        <taxon>Pseudomonadota</taxon>
        <taxon>Gammaproteobacteria</taxon>
        <taxon>Pseudomonadales</taxon>
        <taxon>Pseudohongiellaceae</taxon>
        <taxon>Pseudohongiella</taxon>
    </lineage>
</organism>
<keyword evidence="5 9" id="KW-0418">Kinase</keyword>
<evidence type="ECO:0000256" key="4">
    <source>
        <dbReference type="ARBA" id="ARBA00022741"/>
    </source>
</evidence>
<evidence type="ECO:0000256" key="2">
    <source>
        <dbReference type="ARBA" id="ARBA00012438"/>
    </source>
</evidence>
<keyword evidence="7" id="KW-1133">Transmembrane helix</keyword>
<evidence type="ECO:0000259" key="8">
    <source>
        <dbReference type="PROSITE" id="PS50109"/>
    </source>
</evidence>
<keyword evidence="7" id="KW-0472">Membrane</keyword>
<dbReference type="SUPFAM" id="SSF55874">
    <property type="entry name" value="ATPase domain of HSP90 chaperone/DNA topoisomerase II/histidine kinase"/>
    <property type="match status" value="1"/>
</dbReference>
<keyword evidence="7" id="KW-0812">Transmembrane</keyword>
<dbReference type="RefSeq" id="WP_068812189.1">
    <property type="nucleotide sequence ID" value="NZ_BMIY01000004.1"/>
</dbReference>
<dbReference type="OrthoDB" id="9785252at2"/>
<dbReference type="PROSITE" id="PS50109">
    <property type="entry name" value="HIS_KIN"/>
    <property type="match status" value="1"/>
</dbReference>
<keyword evidence="3" id="KW-0808">Transferase</keyword>
<keyword evidence="10" id="KW-1185">Reference proteome</keyword>
<name>A0A917GRV8_9GAMM</name>
<keyword evidence="4" id="KW-0547">Nucleotide-binding</keyword>
<keyword evidence="6" id="KW-0067">ATP-binding</keyword>
<dbReference type="SMART" id="SM00387">
    <property type="entry name" value="HATPase_c"/>
    <property type="match status" value="1"/>
</dbReference>
<evidence type="ECO:0000256" key="1">
    <source>
        <dbReference type="ARBA" id="ARBA00000085"/>
    </source>
</evidence>
<gene>
    <name evidence="9" type="primary">roxS</name>
    <name evidence="9" type="ORF">GCM10011403_09860</name>
</gene>
<evidence type="ECO:0000256" key="7">
    <source>
        <dbReference type="SAM" id="Phobius"/>
    </source>
</evidence>
<dbReference type="Proteomes" id="UP000627715">
    <property type="component" value="Unassembled WGS sequence"/>
</dbReference>
<dbReference type="InterPro" id="IPR050980">
    <property type="entry name" value="2C_sensor_his_kinase"/>
</dbReference>
<feature type="transmembrane region" description="Helical" evidence="7">
    <location>
        <begin position="31"/>
        <end position="52"/>
    </location>
</feature>
<evidence type="ECO:0000313" key="9">
    <source>
        <dbReference type="EMBL" id="GGG54767.1"/>
    </source>
</evidence>
<evidence type="ECO:0000256" key="3">
    <source>
        <dbReference type="ARBA" id="ARBA00022679"/>
    </source>
</evidence>
<dbReference type="Pfam" id="PF02518">
    <property type="entry name" value="HATPase_c"/>
    <property type="match status" value="1"/>
</dbReference>
<comment type="catalytic activity">
    <reaction evidence="1">
        <text>ATP + protein L-histidine = ADP + protein N-phospho-L-histidine.</text>
        <dbReference type="EC" id="2.7.13.3"/>
    </reaction>
</comment>
<comment type="caution">
    <text evidence="9">The sequence shown here is derived from an EMBL/GenBank/DDBJ whole genome shotgun (WGS) entry which is preliminary data.</text>
</comment>
<dbReference type="PANTHER" id="PTHR44936:SF10">
    <property type="entry name" value="SENSOR PROTEIN RSTB"/>
    <property type="match status" value="1"/>
</dbReference>
<reference evidence="9" key="1">
    <citation type="journal article" date="2014" name="Int. J. Syst. Evol. Microbiol.">
        <title>Complete genome sequence of Corynebacterium casei LMG S-19264T (=DSM 44701T), isolated from a smear-ripened cheese.</title>
        <authorList>
            <consortium name="US DOE Joint Genome Institute (JGI-PGF)"/>
            <person name="Walter F."/>
            <person name="Albersmeier A."/>
            <person name="Kalinowski J."/>
            <person name="Ruckert C."/>
        </authorList>
    </citation>
    <scope>NUCLEOTIDE SEQUENCE</scope>
    <source>
        <strain evidence="9">CGMCC 1.15425</strain>
    </source>
</reference>
<dbReference type="PANTHER" id="PTHR44936">
    <property type="entry name" value="SENSOR PROTEIN CREC"/>
    <property type="match status" value="1"/>
</dbReference>
<feature type="domain" description="Histidine kinase" evidence="8">
    <location>
        <begin position="226"/>
        <end position="427"/>
    </location>
</feature>
<dbReference type="InterPro" id="IPR003594">
    <property type="entry name" value="HATPase_dom"/>
</dbReference>
<dbReference type="InterPro" id="IPR036890">
    <property type="entry name" value="HATPase_C_sf"/>
</dbReference>
<dbReference type="EC" id="2.7.13.3" evidence="2"/>
<dbReference type="InterPro" id="IPR005467">
    <property type="entry name" value="His_kinase_dom"/>
</dbReference>
<proteinExistence type="predicted"/>
<dbReference type="GO" id="GO:0005524">
    <property type="term" value="F:ATP binding"/>
    <property type="evidence" value="ECO:0007669"/>
    <property type="project" value="UniProtKB-KW"/>
</dbReference>
<evidence type="ECO:0000256" key="6">
    <source>
        <dbReference type="ARBA" id="ARBA00022840"/>
    </source>
</evidence>
<dbReference type="InterPro" id="IPR004358">
    <property type="entry name" value="Sig_transdc_His_kin-like_C"/>
</dbReference>